<organism evidence="1 2">
    <name type="scientific">Mytilus coruscus</name>
    <name type="common">Sea mussel</name>
    <dbReference type="NCBI Taxonomy" id="42192"/>
    <lineage>
        <taxon>Eukaryota</taxon>
        <taxon>Metazoa</taxon>
        <taxon>Spiralia</taxon>
        <taxon>Lophotrochozoa</taxon>
        <taxon>Mollusca</taxon>
        <taxon>Bivalvia</taxon>
        <taxon>Autobranchia</taxon>
        <taxon>Pteriomorphia</taxon>
        <taxon>Mytilida</taxon>
        <taxon>Mytiloidea</taxon>
        <taxon>Mytilidae</taxon>
        <taxon>Mytilinae</taxon>
        <taxon>Mytilus</taxon>
    </lineage>
</organism>
<evidence type="ECO:0008006" key="3">
    <source>
        <dbReference type="Google" id="ProtNLM"/>
    </source>
</evidence>
<evidence type="ECO:0000313" key="2">
    <source>
        <dbReference type="Proteomes" id="UP000507470"/>
    </source>
</evidence>
<reference evidence="1 2" key="1">
    <citation type="submission" date="2020-06" db="EMBL/GenBank/DDBJ databases">
        <authorList>
            <person name="Li R."/>
            <person name="Bekaert M."/>
        </authorList>
    </citation>
    <scope>NUCLEOTIDE SEQUENCE [LARGE SCALE GENOMIC DNA]</scope>
    <source>
        <strain evidence="2">wild</strain>
    </source>
</reference>
<dbReference type="InterPro" id="IPR036691">
    <property type="entry name" value="Endo/exonu/phosph_ase_sf"/>
</dbReference>
<name>A0A6J8EDH5_MYTCO</name>
<gene>
    <name evidence="1" type="ORF">MCOR_50743</name>
</gene>
<dbReference type="EMBL" id="CACVKT020008908">
    <property type="protein sequence ID" value="CAC5418297.1"/>
    <property type="molecule type" value="Genomic_DNA"/>
</dbReference>
<keyword evidence="2" id="KW-1185">Reference proteome</keyword>
<dbReference type="AlphaFoldDB" id="A0A6J8EDH5"/>
<dbReference type="OrthoDB" id="6187272at2759"/>
<evidence type="ECO:0000313" key="1">
    <source>
        <dbReference type="EMBL" id="CAC5418297.1"/>
    </source>
</evidence>
<accession>A0A6J8EDH5</accession>
<dbReference type="SUPFAM" id="SSF56219">
    <property type="entry name" value="DNase I-like"/>
    <property type="match status" value="1"/>
</dbReference>
<sequence>MEMNEVRNKLQIVELQKELRMWQRPGSHEYYPYNQNMDNTRNTNQHQMSDRHTGVQLTNQQARIPNQANPLFMNHMAPPHYSQIPIEQSRINHGHIQAPIYHNSRIQDIPANGQSSHHYTVYRSIPTGTALTTAKNDEDKTHTEVNHQVEVTSRTGLITTASSGDAPLEADCHQKFPSQRGANVGGPKHLKGLVQADNLETKEDGNKRNQIIFRQRPIKQDKREDIIIGTLNVQNVKSNALYIKNLLRDVQVLCIQEHWLFNAEKKIIAEIAENSGYIAKSVDDNDDPDFNVSMKRGYGGVAIIWKKRN</sequence>
<proteinExistence type="predicted"/>
<dbReference type="Proteomes" id="UP000507470">
    <property type="component" value="Unassembled WGS sequence"/>
</dbReference>
<protein>
    <recommendedName>
        <fullName evidence="3">Endonuclease/exonuclease/phosphatase domain-containing protein</fullName>
    </recommendedName>
</protein>